<dbReference type="PANTHER" id="PTHR24321">
    <property type="entry name" value="DEHYDROGENASES, SHORT CHAIN"/>
    <property type="match status" value="1"/>
</dbReference>
<dbReference type="FunFam" id="3.40.50.720:FF:000084">
    <property type="entry name" value="Short-chain dehydrogenase reductase"/>
    <property type="match status" value="1"/>
</dbReference>
<dbReference type="CDD" id="cd05233">
    <property type="entry name" value="SDR_c"/>
    <property type="match status" value="1"/>
</dbReference>
<dbReference type="GO" id="GO:0016491">
    <property type="term" value="F:oxidoreductase activity"/>
    <property type="evidence" value="ECO:0007669"/>
    <property type="project" value="UniProtKB-KW"/>
</dbReference>
<evidence type="ECO:0000313" key="5">
    <source>
        <dbReference type="Proteomes" id="UP000244384"/>
    </source>
</evidence>
<dbReference type="PANTHER" id="PTHR24321:SF15">
    <property type="entry name" value="OXIDOREDUCTASE UCPA"/>
    <property type="match status" value="1"/>
</dbReference>
<dbReference type="Pfam" id="PF13561">
    <property type="entry name" value="adh_short_C2"/>
    <property type="match status" value="1"/>
</dbReference>
<dbReference type="SMART" id="SM00822">
    <property type="entry name" value="PKS_KR"/>
    <property type="match status" value="1"/>
</dbReference>
<dbReference type="Proteomes" id="UP000244384">
    <property type="component" value="Chromosome"/>
</dbReference>
<dbReference type="InterPro" id="IPR057326">
    <property type="entry name" value="KR_dom"/>
</dbReference>
<name>A0A2S0WPI8_9ACTN</name>
<evidence type="ECO:0000256" key="1">
    <source>
        <dbReference type="ARBA" id="ARBA00006484"/>
    </source>
</evidence>
<dbReference type="EMBL" id="CP026952">
    <property type="protein sequence ID" value="AWB93237.1"/>
    <property type="molecule type" value="Genomic_DNA"/>
</dbReference>
<dbReference type="AlphaFoldDB" id="A0A2S0WPI8"/>
<dbReference type="KEGG" id="aez:C3E78_14060"/>
<sequence>MAMADFTGEIALVTGGASGIGAATTRMLNERGAHVVVLDRDPAALANVSDLVVEPRRVEGRLLDVTDRSAVEGAVASVVEDHGRIDVLVNNAGITGPSSPLWEVDPDFWHRIYDVHVNGTFYLLRSVLPHMIAAGYGRVVNVASVAGKEGNANSAPYSSAKAAVLGLTKSLGKELATTGVLVNAITPGQFDTPIMKDVTPSHHQVLLAKIPMGRMGQPEEAAEMIAFLASRRTSFSTGAVFDLSGGRTTY</sequence>
<keyword evidence="2" id="KW-0560">Oxidoreductase</keyword>
<proteinExistence type="inferred from homology"/>
<dbReference type="InterPro" id="IPR002347">
    <property type="entry name" value="SDR_fam"/>
</dbReference>
<dbReference type="NCBIfam" id="NF005559">
    <property type="entry name" value="PRK07231.1"/>
    <property type="match status" value="1"/>
</dbReference>
<accession>A0A5F2EX92</accession>
<feature type="domain" description="Ketoreductase" evidence="3">
    <location>
        <begin position="9"/>
        <end position="188"/>
    </location>
</feature>
<dbReference type="Gene3D" id="3.40.50.720">
    <property type="entry name" value="NAD(P)-binding Rossmann-like Domain"/>
    <property type="match status" value="1"/>
</dbReference>
<reference evidence="5" key="1">
    <citation type="submission" date="2018-01" db="EMBL/GenBank/DDBJ databases">
        <authorList>
            <person name="Li J."/>
        </authorList>
    </citation>
    <scope>NUCLEOTIDE SEQUENCE [LARGE SCALE GENOMIC DNA]</scope>
    <source>
        <strain evidence="5">592</strain>
    </source>
</reference>
<evidence type="ECO:0000313" key="4">
    <source>
        <dbReference type="EMBL" id="AWB93237.1"/>
    </source>
</evidence>
<protein>
    <submittedName>
        <fullName evidence="4">3-oxoacyl-ACP reductase</fullName>
    </submittedName>
</protein>
<gene>
    <name evidence="4" type="ORF">C3E78_14060</name>
</gene>
<dbReference type="InterPro" id="IPR036291">
    <property type="entry name" value="NAD(P)-bd_dom_sf"/>
</dbReference>
<organism evidence="4 5">
    <name type="scientific">Aeromicrobium chenweiae</name>
    <dbReference type="NCBI Taxonomy" id="2079793"/>
    <lineage>
        <taxon>Bacteria</taxon>
        <taxon>Bacillati</taxon>
        <taxon>Actinomycetota</taxon>
        <taxon>Actinomycetes</taxon>
        <taxon>Propionibacteriales</taxon>
        <taxon>Nocardioidaceae</taxon>
        <taxon>Aeromicrobium</taxon>
    </lineage>
</organism>
<comment type="similarity">
    <text evidence="1">Belongs to the short-chain dehydrogenases/reductases (SDR) family.</text>
</comment>
<dbReference type="PRINTS" id="PR00081">
    <property type="entry name" value="GDHRDH"/>
</dbReference>
<accession>A0A2S0WPI8</accession>
<dbReference type="PRINTS" id="PR00080">
    <property type="entry name" value="SDRFAMILY"/>
</dbReference>
<evidence type="ECO:0000259" key="3">
    <source>
        <dbReference type="SMART" id="SM00822"/>
    </source>
</evidence>
<dbReference type="InterPro" id="IPR020904">
    <property type="entry name" value="Sc_DH/Rdtase_CS"/>
</dbReference>
<dbReference type="OrthoDB" id="3542748at2"/>
<dbReference type="PROSITE" id="PS00061">
    <property type="entry name" value="ADH_SHORT"/>
    <property type="match status" value="1"/>
</dbReference>
<keyword evidence="5" id="KW-1185">Reference proteome</keyword>
<dbReference type="NCBIfam" id="NF009466">
    <property type="entry name" value="PRK12826.1-2"/>
    <property type="match status" value="1"/>
</dbReference>
<dbReference type="SUPFAM" id="SSF51735">
    <property type="entry name" value="NAD(P)-binding Rossmann-fold domains"/>
    <property type="match status" value="1"/>
</dbReference>
<evidence type="ECO:0000256" key="2">
    <source>
        <dbReference type="ARBA" id="ARBA00023002"/>
    </source>
</evidence>